<keyword evidence="4 6" id="KW-0694">RNA-binding</keyword>
<evidence type="ECO:0000256" key="1">
    <source>
        <dbReference type="ARBA" id="ARBA00004123"/>
    </source>
</evidence>
<dbReference type="GO" id="GO:0005689">
    <property type="term" value="C:U12-type spliceosomal complex"/>
    <property type="evidence" value="ECO:0007669"/>
    <property type="project" value="TreeGrafter"/>
</dbReference>
<dbReference type="Pfam" id="PF00076">
    <property type="entry name" value="RRM_1"/>
    <property type="match status" value="2"/>
</dbReference>
<keyword evidence="3" id="KW-0677">Repeat</keyword>
<evidence type="ECO:0000259" key="8">
    <source>
        <dbReference type="PROSITE" id="PS50102"/>
    </source>
</evidence>
<dbReference type="InterPro" id="IPR012677">
    <property type="entry name" value="Nucleotide-bd_a/b_plait_sf"/>
</dbReference>
<evidence type="ECO:0000256" key="3">
    <source>
        <dbReference type="ARBA" id="ARBA00022737"/>
    </source>
</evidence>
<dbReference type="Gene3D" id="3.30.70.330">
    <property type="match status" value="2"/>
</dbReference>
<keyword evidence="5" id="KW-0539">Nucleus</keyword>
<dbReference type="SMART" id="SM00360">
    <property type="entry name" value="RRM"/>
    <property type="match status" value="2"/>
</dbReference>
<feature type="compositionally biased region" description="Basic and acidic residues" evidence="7">
    <location>
        <begin position="184"/>
        <end position="196"/>
    </location>
</feature>
<dbReference type="InterPro" id="IPR035979">
    <property type="entry name" value="RBD_domain_sf"/>
</dbReference>
<evidence type="ECO:0000256" key="2">
    <source>
        <dbReference type="ARBA" id="ARBA00020364"/>
    </source>
</evidence>
<dbReference type="GO" id="GO:0030626">
    <property type="term" value="F:U12 snRNA binding"/>
    <property type="evidence" value="ECO:0007669"/>
    <property type="project" value="TreeGrafter"/>
</dbReference>
<keyword evidence="10" id="KW-1185">Reference proteome</keyword>
<dbReference type="InterPro" id="IPR034147">
    <property type="entry name" value="RBM40_RRM1"/>
</dbReference>
<reference evidence="9" key="3">
    <citation type="submission" date="2025-09" db="UniProtKB">
        <authorList>
            <consortium name="Ensembl"/>
        </authorList>
    </citation>
    <scope>IDENTIFICATION</scope>
</reference>
<evidence type="ECO:0000256" key="5">
    <source>
        <dbReference type="ARBA" id="ARBA00023242"/>
    </source>
</evidence>
<organism evidence="9 10">
    <name type="scientific">Ciona savignyi</name>
    <name type="common">Pacific transparent sea squirt</name>
    <dbReference type="NCBI Taxonomy" id="51511"/>
    <lineage>
        <taxon>Eukaryota</taxon>
        <taxon>Metazoa</taxon>
        <taxon>Chordata</taxon>
        <taxon>Tunicata</taxon>
        <taxon>Ascidiacea</taxon>
        <taxon>Phlebobranchia</taxon>
        <taxon>Cionidae</taxon>
        <taxon>Ciona</taxon>
    </lineage>
</organism>
<evidence type="ECO:0000313" key="10">
    <source>
        <dbReference type="Proteomes" id="UP000007875"/>
    </source>
</evidence>
<dbReference type="OMA" id="AINIRHE"/>
<dbReference type="eggNOG" id="KOG4206">
    <property type="taxonomic scope" value="Eukaryota"/>
</dbReference>
<feature type="domain" description="RRM" evidence="8">
    <location>
        <begin position="1"/>
        <end position="74"/>
    </location>
</feature>
<feature type="compositionally biased region" description="Acidic residues" evidence="7">
    <location>
        <begin position="197"/>
        <end position="206"/>
    </location>
</feature>
<dbReference type="STRING" id="51511.ENSCSAVP00000004695"/>
<dbReference type="Proteomes" id="UP000007875">
    <property type="component" value="Unassembled WGS sequence"/>
</dbReference>
<dbReference type="InterPro" id="IPR045164">
    <property type="entry name" value="RBM41/RNPC3"/>
</dbReference>
<dbReference type="FunFam" id="3.30.70.330:FF:000207">
    <property type="entry name" value="RNA-binding region (RNP1, RRM)-containing 3"/>
    <property type="match status" value="1"/>
</dbReference>
<evidence type="ECO:0000256" key="6">
    <source>
        <dbReference type="PROSITE-ProRule" id="PRU00176"/>
    </source>
</evidence>
<sequence>ILIKHLPAELTPHEKRELLRCFGAEDVRVMSRNGQLRDAAFATFPNHQQAKTAVNRLHQLEVLGCVLSAEFARKAHQNQAVDAVEDINAEESKEMQEKDDSKTLKRCKHCQRLPPIAPHFGVEYFTNPKLKYKYPEPDADILLNICGAMLTLPKFYTQVLHLMNKMNLFPPFSPAIVPPILQEKSDFGEGDVRDMSESESEIESEKEDPQTLSTSPKRKLTMLKNIITDQDTSDPMSFVKSVVSPHVPEQEVARKTISLNMPSNFNTIVEDTIFSDAVDDVNQETNLVFDFITLKQLGEGRIGEKELSENPLFKNYRPGEPSCRLYVKNLSKKVTEKDMKFIFGSFVDFSSETDRNMFDVRVMTHGRMKGQAFVGMPTVEAASKALEATNGYQLIGKPMVVVFARSIKPKQ</sequence>
<dbReference type="GeneTree" id="ENSGT00530000063786"/>
<reference evidence="9" key="2">
    <citation type="submission" date="2025-08" db="UniProtKB">
        <authorList>
            <consortium name="Ensembl"/>
        </authorList>
    </citation>
    <scope>IDENTIFICATION</scope>
</reference>
<dbReference type="Ensembl" id="ENSCSAVT00000004762.1">
    <property type="protein sequence ID" value="ENSCSAVP00000004695.1"/>
    <property type="gene ID" value="ENSCSAVG00000002800.1"/>
</dbReference>
<dbReference type="GO" id="GO:0000398">
    <property type="term" value="P:mRNA splicing, via spliceosome"/>
    <property type="evidence" value="ECO:0007669"/>
    <property type="project" value="TreeGrafter"/>
</dbReference>
<feature type="region of interest" description="Disordered" evidence="7">
    <location>
        <begin position="184"/>
        <end position="215"/>
    </location>
</feature>
<evidence type="ECO:0000256" key="4">
    <source>
        <dbReference type="ARBA" id="ARBA00022884"/>
    </source>
</evidence>
<proteinExistence type="predicted"/>
<dbReference type="SUPFAM" id="SSF54928">
    <property type="entry name" value="RNA-binding domain, RBD"/>
    <property type="match status" value="2"/>
</dbReference>
<evidence type="ECO:0000256" key="7">
    <source>
        <dbReference type="SAM" id="MobiDB-lite"/>
    </source>
</evidence>
<dbReference type="AlphaFoldDB" id="H2YH96"/>
<dbReference type="FunCoup" id="H2YH96">
    <property type="interactions" value="180"/>
</dbReference>
<dbReference type="PANTHER" id="PTHR16105:SF0">
    <property type="entry name" value="RNA-BINDING REGION-CONTAINING PROTEIN 3"/>
    <property type="match status" value="1"/>
</dbReference>
<dbReference type="HOGENOM" id="CLU_039888_2_1_1"/>
<dbReference type="PROSITE" id="PS50102">
    <property type="entry name" value="RRM"/>
    <property type="match status" value="2"/>
</dbReference>
<dbReference type="GO" id="GO:0097157">
    <property type="term" value="F:pre-mRNA intronic binding"/>
    <property type="evidence" value="ECO:0007669"/>
    <property type="project" value="TreeGrafter"/>
</dbReference>
<feature type="domain" description="RRM" evidence="8">
    <location>
        <begin position="323"/>
        <end position="406"/>
    </location>
</feature>
<dbReference type="InParanoid" id="H2YH96"/>
<dbReference type="PANTHER" id="PTHR16105">
    <property type="entry name" value="RNA-BINDING REGION-CONTAINING PROTEIN 3"/>
    <property type="match status" value="1"/>
</dbReference>
<dbReference type="InterPro" id="IPR000504">
    <property type="entry name" value="RRM_dom"/>
</dbReference>
<evidence type="ECO:0000313" key="9">
    <source>
        <dbReference type="Ensembl" id="ENSCSAVP00000004695.1"/>
    </source>
</evidence>
<protein>
    <recommendedName>
        <fullName evidence="2">RNA-binding region-containing protein 3</fullName>
    </recommendedName>
</protein>
<dbReference type="CDD" id="cd12239">
    <property type="entry name" value="RRM2_RBM40_like"/>
    <property type="match status" value="1"/>
</dbReference>
<reference evidence="10" key="1">
    <citation type="submission" date="2003-08" db="EMBL/GenBank/DDBJ databases">
        <authorList>
            <person name="Birren B."/>
            <person name="Nusbaum C."/>
            <person name="Abebe A."/>
            <person name="Abouelleil A."/>
            <person name="Adekoya E."/>
            <person name="Ait-zahra M."/>
            <person name="Allen N."/>
            <person name="Allen T."/>
            <person name="An P."/>
            <person name="Anderson M."/>
            <person name="Anderson S."/>
            <person name="Arachchi H."/>
            <person name="Armbruster J."/>
            <person name="Bachantsang P."/>
            <person name="Baldwin J."/>
            <person name="Barry A."/>
            <person name="Bayul T."/>
            <person name="Blitshsteyn B."/>
            <person name="Bloom T."/>
            <person name="Blye J."/>
            <person name="Boguslavskiy L."/>
            <person name="Borowsky M."/>
            <person name="Boukhgalter B."/>
            <person name="Brunache A."/>
            <person name="Butler J."/>
            <person name="Calixte N."/>
            <person name="Calvo S."/>
            <person name="Camarata J."/>
            <person name="Campo K."/>
            <person name="Chang J."/>
            <person name="Cheshatsang Y."/>
            <person name="Citroen M."/>
            <person name="Collymore A."/>
            <person name="Considine T."/>
            <person name="Cook A."/>
            <person name="Cooke P."/>
            <person name="Corum B."/>
            <person name="Cuomo C."/>
            <person name="David R."/>
            <person name="Dawoe T."/>
            <person name="Degray S."/>
            <person name="Dodge S."/>
            <person name="Dooley K."/>
            <person name="Dorje P."/>
            <person name="Dorjee K."/>
            <person name="Dorris L."/>
            <person name="Duffey N."/>
            <person name="Dupes A."/>
            <person name="Elkins T."/>
            <person name="Engels R."/>
            <person name="Erickson J."/>
            <person name="Farina A."/>
            <person name="Faro S."/>
            <person name="Ferreira P."/>
            <person name="Fischer H."/>
            <person name="Fitzgerald M."/>
            <person name="Foley K."/>
            <person name="Gage D."/>
            <person name="Galagan J."/>
            <person name="Gearin G."/>
            <person name="Gnerre S."/>
            <person name="Gnirke A."/>
            <person name="Goyette A."/>
            <person name="Graham J."/>
            <person name="Grandbois E."/>
            <person name="Gyaltsen K."/>
            <person name="Hafez N."/>
            <person name="Hagopian D."/>
            <person name="Hagos B."/>
            <person name="Hall J."/>
            <person name="Hatcher B."/>
            <person name="Heller A."/>
            <person name="Higgins H."/>
            <person name="Honan T."/>
            <person name="Horn A."/>
            <person name="Houde N."/>
            <person name="Hughes L."/>
            <person name="Hulme W."/>
            <person name="Husby E."/>
            <person name="Iliev I."/>
            <person name="Jaffe D."/>
            <person name="Jones C."/>
            <person name="Kamal M."/>
            <person name="Kamat A."/>
            <person name="Kamvysselis M."/>
            <person name="Karlsson E."/>
            <person name="Kells C."/>
            <person name="Kieu A."/>
            <person name="Kisner P."/>
            <person name="Kodira C."/>
            <person name="Kulbokas E."/>
            <person name="Labutti K."/>
            <person name="Lama D."/>
            <person name="Landers T."/>
            <person name="Leger J."/>
            <person name="Levine S."/>
            <person name="Lewis D."/>
            <person name="Lewis T."/>
            <person name="Lindblad-toh K."/>
            <person name="Liu X."/>
            <person name="Lokyitsang T."/>
            <person name="Lokyitsang Y."/>
            <person name="Lucien O."/>
            <person name="Lui A."/>
            <person name="Ma L.J."/>
            <person name="Mabbitt R."/>
            <person name="Macdonald J."/>
            <person name="Maclean C."/>
            <person name="Major J."/>
            <person name="Manning J."/>
            <person name="Marabella R."/>
            <person name="Maru K."/>
            <person name="Matthews C."/>
            <person name="Mauceli E."/>
            <person name="Mccarthy M."/>
            <person name="Mcdonough S."/>
            <person name="Mcghee T."/>
            <person name="Meldrim J."/>
            <person name="Meneus L."/>
            <person name="Mesirov J."/>
            <person name="Mihalev A."/>
            <person name="Mihova T."/>
            <person name="Mikkelsen T."/>
            <person name="Mlenga V."/>
            <person name="Moru K."/>
            <person name="Mozes J."/>
            <person name="Mulrain L."/>
            <person name="Munson G."/>
            <person name="Naylor J."/>
            <person name="Newes C."/>
            <person name="Nguyen C."/>
            <person name="Nguyen N."/>
            <person name="Nguyen T."/>
            <person name="Nicol R."/>
            <person name="Nielsen C."/>
            <person name="Nizzari M."/>
            <person name="Norbu C."/>
            <person name="Norbu N."/>
            <person name="O'donnell P."/>
            <person name="Okoawo O."/>
            <person name="O'leary S."/>
            <person name="Omotosho B."/>
            <person name="O'neill K."/>
            <person name="Osman S."/>
            <person name="Parker S."/>
            <person name="Perrin D."/>
            <person name="Phunkhang P."/>
            <person name="Piqani B."/>
            <person name="Purcell S."/>
            <person name="Rachupka T."/>
            <person name="Ramasamy U."/>
            <person name="Rameau R."/>
            <person name="Ray V."/>
            <person name="Raymond C."/>
            <person name="Retta R."/>
            <person name="Richardson S."/>
            <person name="Rise C."/>
            <person name="Rodriguez J."/>
            <person name="Rogers J."/>
            <person name="Rogov P."/>
            <person name="Rutman M."/>
            <person name="Schupbach R."/>
            <person name="Seaman C."/>
            <person name="Settipalli S."/>
            <person name="Sharpe T."/>
            <person name="Sheridan J."/>
            <person name="Sherpa N."/>
            <person name="Shi J."/>
            <person name="Smirnov S."/>
            <person name="Smith C."/>
            <person name="Sougnez C."/>
            <person name="Spencer B."/>
            <person name="Stalker J."/>
            <person name="Stange-thomann N."/>
            <person name="Stavropoulos S."/>
            <person name="Stetson K."/>
            <person name="Stone C."/>
            <person name="Stone S."/>
            <person name="Stubbs M."/>
            <person name="Talamas J."/>
            <person name="Tchuinga P."/>
            <person name="Tenzing P."/>
            <person name="Tesfaye S."/>
            <person name="Theodore J."/>
            <person name="Thoulutsang Y."/>
            <person name="Topham K."/>
            <person name="Towey S."/>
            <person name="Tsamla T."/>
            <person name="Tsomo N."/>
            <person name="Vallee D."/>
            <person name="Vassiliev H."/>
            <person name="Venkataraman V."/>
            <person name="Vinson J."/>
            <person name="Vo A."/>
            <person name="Wade C."/>
            <person name="Wang S."/>
            <person name="Wangchuk T."/>
            <person name="Wangdi T."/>
            <person name="Whittaker C."/>
            <person name="Wilkinson J."/>
            <person name="Wu Y."/>
            <person name="Wyman D."/>
            <person name="Yadav S."/>
            <person name="Yang S."/>
            <person name="Yang X."/>
            <person name="Yeager S."/>
            <person name="Yee E."/>
            <person name="Young G."/>
            <person name="Zainoun J."/>
            <person name="Zembeck L."/>
            <person name="Zimmer A."/>
            <person name="Zody M."/>
            <person name="Lander E."/>
        </authorList>
    </citation>
    <scope>NUCLEOTIDE SEQUENCE [LARGE SCALE GENOMIC DNA]</scope>
</reference>
<name>H2YH96_CIOSA</name>
<dbReference type="CDD" id="cd12238">
    <property type="entry name" value="RRM1_RBM40_like"/>
    <property type="match status" value="1"/>
</dbReference>
<accession>H2YH96</accession>
<comment type="subcellular location">
    <subcellularLocation>
        <location evidence="1">Nucleus</location>
    </subcellularLocation>
</comment>